<gene>
    <name evidence="1" type="ORF">THAOC_08685</name>
</gene>
<dbReference type="Proteomes" id="UP000266841">
    <property type="component" value="Unassembled WGS sequence"/>
</dbReference>
<sequence length="369" mass="42182">IIRFEDAGDDKYKVIECNPKDGDGYAHFFLPTDNFSGSTKGFFNPRNYAAFFTFSSLFSCTAQEFKKYFGILDHIDLSKENDLPLNQGPMNNAANNRARHIPNRNNKNWHCSVNHGADGLYYISSVEDGAGWLHLISKEYMRRHLFHRDFDQLKWDAYPGNSYDMPDLETGDHIDFVKGVINDLSSGAVQLRPILNGDFLVHQVDKSDTGELHDHLLEAMHEALIQKGVLLPCDSLEAYVHRHFMYAQSQCQFIMTKNRLSIEKECNDVKFKDYLRLRELPRLDDGSLDLASLPPSEQGKYELLTAAAMNGVCFVIWNHITDESTENYNVFKNTARYDAPGYSKGVIHIASCTSKWCVLNIKPYERPQS</sequence>
<organism evidence="1 2">
    <name type="scientific">Thalassiosira oceanica</name>
    <name type="common">Marine diatom</name>
    <dbReference type="NCBI Taxonomy" id="159749"/>
    <lineage>
        <taxon>Eukaryota</taxon>
        <taxon>Sar</taxon>
        <taxon>Stramenopiles</taxon>
        <taxon>Ochrophyta</taxon>
        <taxon>Bacillariophyta</taxon>
        <taxon>Coscinodiscophyceae</taxon>
        <taxon>Thalassiosirophycidae</taxon>
        <taxon>Thalassiosirales</taxon>
        <taxon>Thalassiosiraceae</taxon>
        <taxon>Thalassiosira</taxon>
    </lineage>
</organism>
<accession>K0T984</accession>
<evidence type="ECO:0000313" key="1">
    <source>
        <dbReference type="EMBL" id="EJK69996.1"/>
    </source>
</evidence>
<evidence type="ECO:0000313" key="2">
    <source>
        <dbReference type="Proteomes" id="UP000266841"/>
    </source>
</evidence>
<comment type="caution">
    <text evidence="1">The sequence shown here is derived from an EMBL/GenBank/DDBJ whole genome shotgun (WGS) entry which is preliminary data.</text>
</comment>
<reference evidence="1 2" key="1">
    <citation type="journal article" date="2012" name="Genome Biol.">
        <title>Genome and low-iron response of an oceanic diatom adapted to chronic iron limitation.</title>
        <authorList>
            <person name="Lommer M."/>
            <person name="Specht M."/>
            <person name="Roy A.S."/>
            <person name="Kraemer L."/>
            <person name="Andreson R."/>
            <person name="Gutowska M.A."/>
            <person name="Wolf J."/>
            <person name="Bergner S.V."/>
            <person name="Schilhabel M.B."/>
            <person name="Klostermeier U.C."/>
            <person name="Beiko R.G."/>
            <person name="Rosenstiel P."/>
            <person name="Hippler M."/>
            <person name="Laroche J."/>
        </authorList>
    </citation>
    <scope>NUCLEOTIDE SEQUENCE [LARGE SCALE GENOMIC DNA]</scope>
    <source>
        <strain evidence="1 2">CCMP1005</strain>
    </source>
</reference>
<name>K0T984_THAOC</name>
<dbReference type="EMBL" id="AGNL01009227">
    <property type="protein sequence ID" value="EJK69996.1"/>
    <property type="molecule type" value="Genomic_DNA"/>
</dbReference>
<proteinExistence type="predicted"/>
<feature type="non-terminal residue" evidence="1">
    <location>
        <position position="1"/>
    </location>
</feature>
<protein>
    <submittedName>
        <fullName evidence="1">Uncharacterized protein</fullName>
    </submittedName>
</protein>
<dbReference type="AlphaFoldDB" id="K0T984"/>
<keyword evidence="2" id="KW-1185">Reference proteome</keyword>